<keyword evidence="4" id="KW-1185">Reference proteome</keyword>
<accession>A0A5B8MX90</accession>
<dbReference type="InterPro" id="IPR006693">
    <property type="entry name" value="AB_hydrolase_lipase"/>
</dbReference>
<sequence length="660" mass="74811">MVSLVNAVHRFCIYLIVDVYIGIVEEVTKNVCRETVRQFLRFTNSIPAFFVSLVDDKFFWRKMRRTYNRGHGVEGAWRQFWSTTNMKRSSSFNAIFELEHEEPKGEEPKGEGGKGAARKPLKCCEGSEDRRGLWPIPERSGKGLMMKKGGQAAKSSGGYVHQLSSRLKGLMVVPEKLMRQNSLDQLLFQKLDVDVSGIAEDVSVNSQVAIDTYFNFIKSVWRVVLLDFSFVAEKLGMHWSEKEAGPSRQPSSPKQVSVRRSPSLIMLKASMKKKKSKFSIMDTITDAGYPIHKYEVETKDGYLLDLYRIPRPESQDVVMFQHGMMDSAYGWVLKGDESAIAFAAYDRGFDVFLANFRGTPPRKCRPRVKKFWMYTFNELGMYDMRAAIEKIHELKEAERAEMENRKEEDALSSSYKLRVVGHSLGGAALLIYLAAALKQKRDHHIHRMVLLSPAGRHEHSLPLMARILCLMDRVLGPSLKTLNFGMTVYGSVIRVGAQKMAVDVSSLPGLKGLFDILCRILFGGDRSFGDVLAPYWSPYIQSMPGLCWGIVRHGHQIVNGKCFSLYNYGSRAENLKHYGSALPPKVMDAYENVRSVPIDIFAGEKDGVCPPKSVYLQYLELERRGVPVTFKELPGFGHLNFIHQPSEEFTDYLLSRLSLS</sequence>
<feature type="region of interest" description="Disordered" evidence="1">
    <location>
        <begin position="101"/>
        <end position="121"/>
    </location>
</feature>
<protein>
    <submittedName>
        <fullName evidence="3">Lipase</fullName>
    </submittedName>
</protein>
<feature type="domain" description="Partial AB-hydrolase lipase" evidence="2">
    <location>
        <begin position="281"/>
        <end position="334"/>
    </location>
</feature>
<name>A0A5B8MX90_9CHLO</name>
<dbReference type="AlphaFoldDB" id="A0A5B8MX90"/>
<gene>
    <name evidence="3" type="ORF">A3770_14p72740</name>
</gene>
<dbReference type="PANTHER" id="PTHR11005">
    <property type="entry name" value="LYSOSOMAL ACID LIPASE-RELATED"/>
    <property type="match status" value="1"/>
</dbReference>
<evidence type="ECO:0000313" key="3">
    <source>
        <dbReference type="EMBL" id="QDZ24756.1"/>
    </source>
</evidence>
<evidence type="ECO:0000313" key="4">
    <source>
        <dbReference type="Proteomes" id="UP000316726"/>
    </source>
</evidence>
<feature type="compositionally biased region" description="Basic and acidic residues" evidence="1">
    <location>
        <begin position="101"/>
        <end position="112"/>
    </location>
</feature>
<dbReference type="Proteomes" id="UP000316726">
    <property type="component" value="Chromosome 14"/>
</dbReference>
<reference evidence="3 4" key="1">
    <citation type="submission" date="2018-07" db="EMBL/GenBank/DDBJ databases">
        <title>The complete nuclear genome of the prasinophyte Chloropicon primus (CCMP1205).</title>
        <authorList>
            <person name="Pombert J.-F."/>
            <person name="Otis C."/>
            <person name="Turmel M."/>
            <person name="Lemieux C."/>
        </authorList>
    </citation>
    <scope>NUCLEOTIDE SEQUENCE [LARGE SCALE GENOMIC DNA]</scope>
    <source>
        <strain evidence="3 4">CCMP1205</strain>
    </source>
</reference>
<dbReference type="OrthoDB" id="9974421at2759"/>
<dbReference type="Gene3D" id="3.40.50.1820">
    <property type="entry name" value="alpha/beta hydrolase"/>
    <property type="match status" value="1"/>
</dbReference>
<organism evidence="3 4">
    <name type="scientific">Chloropicon primus</name>
    <dbReference type="NCBI Taxonomy" id="1764295"/>
    <lineage>
        <taxon>Eukaryota</taxon>
        <taxon>Viridiplantae</taxon>
        <taxon>Chlorophyta</taxon>
        <taxon>Chloropicophyceae</taxon>
        <taxon>Chloropicales</taxon>
        <taxon>Chloropicaceae</taxon>
        <taxon>Chloropicon</taxon>
    </lineage>
</organism>
<evidence type="ECO:0000259" key="2">
    <source>
        <dbReference type="Pfam" id="PF04083"/>
    </source>
</evidence>
<evidence type="ECO:0000256" key="1">
    <source>
        <dbReference type="SAM" id="MobiDB-lite"/>
    </source>
</evidence>
<proteinExistence type="predicted"/>
<dbReference type="Pfam" id="PF04083">
    <property type="entry name" value="Abhydro_lipase"/>
    <property type="match status" value="1"/>
</dbReference>
<dbReference type="EMBL" id="CP031047">
    <property type="protein sequence ID" value="QDZ24756.1"/>
    <property type="molecule type" value="Genomic_DNA"/>
</dbReference>
<dbReference type="GO" id="GO:0006629">
    <property type="term" value="P:lipid metabolic process"/>
    <property type="evidence" value="ECO:0007669"/>
    <property type="project" value="InterPro"/>
</dbReference>
<dbReference type="SUPFAM" id="SSF53474">
    <property type="entry name" value="alpha/beta-Hydrolases"/>
    <property type="match status" value="1"/>
</dbReference>
<dbReference type="InterPro" id="IPR029058">
    <property type="entry name" value="AB_hydrolase_fold"/>
</dbReference>
<dbReference type="STRING" id="1764295.A0A5B8MX90"/>